<dbReference type="InterPro" id="IPR050282">
    <property type="entry name" value="Cycloisomerase_2"/>
</dbReference>
<dbReference type="SUPFAM" id="SSF75011">
    <property type="entry name" value="3-carboxy-cis,cis-mucoante lactonizing enzyme"/>
    <property type="match status" value="1"/>
</dbReference>
<evidence type="ECO:0000256" key="2">
    <source>
        <dbReference type="SAM" id="SignalP"/>
    </source>
</evidence>
<keyword evidence="2" id="KW-0732">Signal</keyword>
<evidence type="ECO:0000256" key="1">
    <source>
        <dbReference type="ARBA" id="ARBA00005564"/>
    </source>
</evidence>
<dbReference type="InterPro" id="IPR019405">
    <property type="entry name" value="Lactonase_7-beta_prop"/>
</dbReference>
<proteinExistence type="inferred from homology"/>
<dbReference type="EMBL" id="ML996704">
    <property type="protein sequence ID" value="KAF2397133.1"/>
    <property type="molecule type" value="Genomic_DNA"/>
</dbReference>
<dbReference type="Pfam" id="PF10282">
    <property type="entry name" value="Lactonase"/>
    <property type="match status" value="1"/>
</dbReference>
<evidence type="ECO:0000313" key="4">
    <source>
        <dbReference type="Proteomes" id="UP000799640"/>
    </source>
</evidence>
<dbReference type="OrthoDB" id="1715191at2759"/>
<evidence type="ECO:0000313" key="3">
    <source>
        <dbReference type="EMBL" id="KAF2397133.1"/>
    </source>
</evidence>
<comment type="similarity">
    <text evidence="1">Belongs to the cycloisomerase 2 family.</text>
</comment>
<dbReference type="PANTHER" id="PTHR30344:SF4">
    <property type="entry name" value="CYCLASE, PUTATIVE (AFU_ORTHOLOGUE AFUA_6G11580)-RELATED"/>
    <property type="match status" value="1"/>
</dbReference>
<dbReference type="GO" id="GO:0017057">
    <property type="term" value="F:6-phosphogluconolactonase activity"/>
    <property type="evidence" value="ECO:0007669"/>
    <property type="project" value="TreeGrafter"/>
</dbReference>
<dbReference type="Proteomes" id="UP000799640">
    <property type="component" value="Unassembled WGS sequence"/>
</dbReference>
<feature type="signal peptide" evidence="2">
    <location>
        <begin position="1"/>
        <end position="17"/>
    </location>
</feature>
<feature type="chain" id="PRO_5026137814" evidence="2">
    <location>
        <begin position="18"/>
        <end position="369"/>
    </location>
</feature>
<accession>A0A6G1HM42</accession>
<sequence length="369" mass="38749">MQLALLIGAACAVGAAAAETSKHHLFVGTYGTPAIYGIEFDSNANTLTVAGNNTTRKENEWLALSYDSKTIYSSGSSGWSSFPITSPTTLGKEASTTPIGSCSSWGGVFILASRRSPYTLYGSLSCGNWVAVEKEGEVGKATAIPYNEAAIIYGMATDPTYNYMYSTDWKGGKIWTHKINADGSLTAIGSVDAPSGVSAPRSIAVHPSGKAIYVVLEAWNALALYFVNETTHLPVYTNGLYPLVPTETNAGNYGAQSVVISTKGTMLWASSRSRVAGTPGYLSGYSLSESGIPIRALFQVPTATSGGKSNNVAACPFSENMVALTESERGSVSIWKYNGIDAQQVASVNISDSAAVPNKGCCSEAVWLD</sequence>
<dbReference type="AlphaFoldDB" id="A0A6G1HM42"/>
<protein>
    <submittedName>
        <fullName evidence="3">3-carboxy-cis,cis-mucoante lactonizing enzyme</fullName>
    </submittedName>
</protein>
<dbReference type="Gene3D" id="2.130.10.10">
    <property type="entry name" value="YVTN repeat-like/Quinoprotein amine dehydrogenase"/>
    <property type="match status" value="1"/>
</dbReference>
<organism evidence="3 4">
    <name type="scientific">Trichodelitschia bisporula</name>
    <dbReference type="NCBI Taxonomy" id="703511"/>
    <lineage>
        <taxon>Eukaryota</taxon>
        <taxon>Fungi</taxon>
        <taxon>Dikarya</taxon>
        <taxon>Ascomycota</taxon>
        <taxon>Pezizomycotina</taxon>
        <taxon>Dothideomycetes</taxon>
        <taxon>Dothideomycetes incertae sedis</taxon>
        <taxon>Phaeotrichales</taxon>
        <taxon>Phaeotrichaceae</taxon>
        <taxon>Trichodelitschia</taxon>
    </lineage>
</organism>
<keyword evidence="4" id="KW-1185">Reference proteome</keyword>
<gene>
    <name evidence="3" type="ORF">EJ06DRAFT_524139</name>
</gene>
<dbReference type="PANTHER" id="PTHR30344">
    <property type="entry name" value="6-PHOSPHOGLUCONOLACTONASE-RELATED"/>
    <property type="match status" value="1"/>
</dbReference>
<dbReference type="InterPro" id="IPR015943">
    <property type="entry name" value="WD40/YVTN_repeat-like_dom_sf"/>
</dbReference>
<reference evidence="3" key="1">
    <citation type="journal article" date="2020" name="Stud. Mycol.">
        <title>101 Dothideomycetes genomes: a test case for predicting lifestyles and emergence of pathogens.</title>
        <authorList>
            <person name="Haridas S."/>
            <person name="Albert R."/>
            <person name="Binder M."/>
            <person name="Bloem J."/>
            <person name="Labutti K."/>
            <person name="Salamov A."/>
            <person name="Andreopoulos B."/>
            <person name="Baker S."/>
            <person name="Barry K."/>
            <person name="Bills G."/>
            <person name="Bluhm B."/>
            <person name="Cannon C."/>
            <person name="Castanera R."/>
            <person name="Culley D."/>
            <person name="Daum C."/>
            <person name="Ezra D."/>
            <person name="Gonzalez J."/>
            <person name="Henrissat B."/>
            <person name="Kuo A."/>
            <person name="Liang C."/>
            <person name="Lipzen A."/>
            <person name="Lutzoni F."/>
            <person name="Magnuson J."/>
            <person name="Mondo S."/>
            <person name="Nolan M."/>
            <person name="Ohm R."/>
            <person name="Pangilinan J."/>
            <person name="Park H.-J."/>
            <person name="Ramirez L."/>
            <person name="Alfaro M."/>
            <person name="Sun H."/>
            <person name="Tritt A."/>
            <person name="Yoshinaga Y."/>
            <person name="Zwiers L.-H."/>
            <person name="Turgeon B."/>
            <person name="Goodwin S."/>
            <person name="Spatafora J."/>
            <person name="Crous P."/>
            <person name="Grigoriev I."/>
        </authorList>
    </citation>
    <scope>NUCLEOTIDE SEQUENCE</scope>
    <source>
        <strain evidence="3">CBS 262.69</strain>
    </source>
</reference>
<name>A0A6G1HM42_9PEZI</name>